<organism evidence="6 7">
    <name type="scientific">Paramormyrops kingsleyae</name>
    <dbReference type="NCBI Taxonomy" id="1676925"/>
    <lineage>
        <taxon>Eukaryota</taxon>
        <taxon>Metazoa</taxon>
        <taxon>Chordata</taxon>
        <taxon>Craniata</taxon>
        <taxon>Vertebrata</taxon>
        <taxon>Euteleostomi</taxon>
        <taxon>Actinopterygii</taxon>
        <taxon>Neopterygii</taxon>
        <taxon>Teleostei</taxon>
        <taxon>Osteoglossocephala</taxon>
        <taxon>Osteoglossomorpha</taxon>
        <taxon>Osteoglossiformes</taxon>
        <taxon>Mormyridae</taxon>
        <taxon>Paramormyrops</taxon>
    </lineage>
</organism>
<evidence type="ECO:0000256" key="4">
    <source>
        <dbReference type="ARBA" id="ARBA00022614"/>
    </source>
</evidence>
<sequence length="233" mass="26570">MCLLMKGISRHDIFAGTDRYSHCSYTVCVVCHVSDLKLFYFVFLVCIQVFPFRKMGKAPVDLSFKCIGSIADVLHKEPNEGLRPLKRNADNKFCSQALRLNNNLISDLAGFTLTIDSLLSDPSHLAWLDLSFNHISRIDKALTELHELRVLYLHGNHICKLSEVDKLGVLPFLHTLTLHGNAVENEKTYRDHVISVLPHLKSMDFSAVTKQERIMSQIWHKKITLSKTKRSPN</sequence>
<evidence type="ECO:0000256" key="3">
    <source>
        <dbReference type="ARBA" id="ARBA00022490"/>
    </source>
</evidence>
<reference evidence="6" key="1">
    <citation type="submission" date="2025-08" db="UniProtKB">
        <authorList>
            <consortium name="Ensembl"/>
        </authorList>
    </citation>
    <scope>IDENTIFICATION</scope>
</reference>
<dbReference type="AlphaFoldDB" id="A0A3B3QJP8"/>
<evidence type="ECO:0000256" key="1">
    <source>
        <dbReference type="ARBA" id="ARBA00004496"/>
    </source>
</evidence>
<evidence type="ECO:0000256" key="2">
    <source>
        <dbReference type="ARBA" id="ARBA00014223"/>
    </source>
</evidence>
<dbReference type="GO" id="GO:0005737">
    <property type="term" value="C:cytoplasm"/>
    <property type="evidence" value="ECO:0007669"/>
    <property type="project" value="UniProtKB-SubCell"/>
</dbReference>
<keyword evidence="3" id="KW-0963">Cytoplasm</keyword>
<name>A0A3B3QJP8_9TELE</name>
<dbReference type="SUPFAM" id="SSF52058">
    <property type="entry name" value="L domain-like"/>
    <property type="match status" value="1"/>
</dbReference>
<evidence type="ECO:0000313" key="6">
    <source>
        <dbReference type="Ensembl" id="ENSPKIP00000006982.1"/>
    </source>
</evidence>
<dbReference type="STRING" id="1676925.ENSPKIP00000006982"/>
<dbReference type="Ensembl" id="ENSPKIT00000031021.1">
    <property type="protein sequence ID" value="ENSPKIP00000006982.1"/>
    <property type="gene ID" value="ENSPKIG00000023052.1"/>
</dbReference>
<dbReference type="GeneTree" id="ENSGT00510000047925"/>
<evidence type="ECO:0000256" key="5">
    <source>
        <dbReference type="ARBA" id="ARBA00022737"/>
    </source>
</evidence>
<dbReference type="PANTHER" id="PTHR46545">
    <property type="entry name" value="LEUCINE-RICH REPEAT-CONTAINING PROTEIN 51"/>
    <property type="match status" value="1"/>
</dbReference>
<proteinExistence type="predicted"/>
<dbReference type="Gene3D" id="3.80.10.10">
    <property type="entry name" value="Ribonuclease Inhibitor"/>
    <property type="match status" value="1"/>
</dbReference>
<evidence type="ECO:0000313" key="7">
    <source>
        <dbReference type="Proteomes" id="UP000261540"/>
    </source>
</evidence>
<keyword evidence="7" id="KW-1185">Reference proteome</keyword>
<dbReference type="PANTHER" id="PTHR46545:SF1">
    <property type="entry name" value="LEUCINE-RICH REPEAT-CONTAINING PROTEIN 51"/>
    <property type="match status" value="1"/>
</dbReference>
<reference evidence="6" key="2">
    <citation type="submission" date="2025-09" db="UniProtKB">
        <authorList>
            <consortium name="Ensembl"/>
        </authorList>
    </citation>
    <scope>IDENTIFICATION</scope>
</reference>
<dbReference type="InterPro" id="IPR001611">
    <property type="entry name" value="Leu-rich_rpt"/>
</dbReference>
<comment type="subcellular location">
    <subcellularLocation>
        <location evidence="1">Cytoplasm</location>
    </subcellularLocation>
</comment>
<dbReference type="Pfam" id="PF14580">
    <property type="entry name" value="LRR_9"/>
    <property type="match status" value="1"/>
</dbReference>
<protein>
    <recommendedName>
        <fullName evidence="2">Leucine-rich repeat-containing protein 51</fullName>
    </recommendedName>
</protein>
<dbReference type="InterPro" id="IPR032675">
    <property type="entry name" value="LRR_dom_sf"/>
</dbReference>
<keyword evidence="5" id="KW-0677">Repeat</keyword>
<keyword evidence="4" id="KW-0433">Leucine-rich repeat</keyword>
<dbReference type="Proteomes" id="UP000261540">
    <property type="component" value="Unplaced"/>
</dbReference>
<accession>A0A3B3QJP8</accession>
<dbReference type="PROSITE" id="PS51450">
    <property type="entry name" value="LRR"/>
    <property type="match status" value="2"/>
</dbReference>